<evidence type="ECO:0000256" key="8">
    <source>
        <dbReference type="SAM" id="Phobius"/>
    </source>
</evidence>
<proteinExistence type="inferred from homology"/>
<dbReference type="SMART" id="SM00304">
    <property type="entry name" value="HAMP"/>
    <property type="match status" value="2"/>
</dbReference>
<gene>
    <name evidence="11" type="ORF">CD32_15530</name>
</gene>
<evidence type="ECO:0000259" key="10">
    <source>
        <dbReference type="PROSITE" id="PS50885"/>
    </source>
</evidence>
<dbReference type="GO" id="GO:0007165">
    <property type="term" value="P:signal transduction"/>
    <property type="evidence" value="ECO:0007669"/>
    <property type="project" value="UniProtKB-KW"/>
</dbReference>
<comment type="subcellular location">
    <subcellularLocation>
        <location evidence="1">Cell membrane</location>
    </subcellularLocation>
</comment>
<protein>
    <submittedName>
        <fullName evidence="11">Chemotaxis protein</fullName>
    </submittedName>
</protein>
<dbReference type="RefSeq" id="WP_036156274.1">
    <property type="nucleotide sequence ID" value="NZ_AVCX01000003.1"/>
</dbReference>
<dbReference type="PROSITE" id="PS50111">
    <property type="entry name" value="CHEMOTAXIS_TRANSDUC_2"/>
    <property type="match status" value="1"/>
</dbReference>
<comment type="similarity">
    <text evidence="5">Belongs to the methyl-accepting chemotaxis (MCP) protein family.</text>
</comment>
<dbReference type="PANTHER" id="PTHR32089:SF112">
    <property type="entry name" value="LYSOZYME-LIKE PROTEIN-RELATED"/>
    <property type="match status" value="1"/>
</dbReference>
<dbReference type="SUPFAM" id="SSF58104">
    <property type="entry name" value="Methyl-accepting chemotaxis protein (MCP) signaling domain"/>
    <property type="match status" value="1"/>
</dbReference>
<dbReference type="Pfam" id="PF00015">
    <property type="entry name" value="MCPsignal"/>
    <property type="match status" value="1"/>
</dbReference>
<evidence type="ECO:0000313" key="11">
    <source>
        <dbReference type="EMBL" id="KGR83255.1"/>
    </source>
</evidence>
<dbReference type="PANTHER" id="PTHR32089">
    <property type="entry name" value="METHYL-ACCEPTING CHEMOTAXIS PROTEIN MCPB"/>
    <property type="match status" value="1"/>
</dbReference>
<evidence type="ECO:0000313" key="12">
    <source>
        <dbReference type="Proteomes" id="UP000030437"/>
    </source>
</evidence>
<evidence type="ECO:0000256" key="4">
    <source>
        <dbReference type="ARBA" id="ARBA00023224"/>
    </source>
</evidence>
<evidence type="ECO:0000256" key="3">
    <source>
        <dbReference type="ARBA" id="ARBA00023136"/>
    </source>
</evidence>
<dbReference type="CDD" id="cd06225">
    <property type="entry name" value="HAMP"/>
    <property type="match status" value="1"/>
</dbReference>
<feature type="transmembrane region" description="Helical" evidence="8">
    <location>
        <begin position="12"/>
        <end position="33"/>
    </location>
</feature>
<name>A0A0A3III3_9BACI</name>
<dbReference type="Proteomes" id="UP000030437">
    <property type="component" value="Unassembled WGS sequence"/>
</dbReference>
<dbReference type="EMBL" id="JPVP01000058">
    <property type="protein sequence ID" value="KGR83255.1"/>
    <property type="molecule type" value="Genomic_DNA"/>
</dbReference>
<accession>A0A0A3III3</accession>
<evidence type="ECO:0000256" key="2">
    <source>
        <dbReference type="ARBA" id="ARBA00022475"/>
    </source>
</evidence>
<dbReference type="InterPro" id="IPR004089">
    <property type="entry name" value="MCPsignal_dom"/>
</dbReference>
<comment type="caution">
    <text evidence="11">The sequence shown here is derived from an EMBL/GenBank/DDBJ whole genome shotgun (WGS) entry which is preliminary data.</text>
</comment>
<feature type="domain" description="Methyl-accepting transducer" evidence="9">
    <location>
        <begin position="273"/>
        <end position="509"/>
    </location>
</feature>
<keyword evidence="8" id="KW-0812">Transmembrane</keyword>
<evidence type="ECO:0000259" key="9">
    <source>
        <dbReference type="PROSITE" id="PS50111"/>
    </source>
</evidence>
<feature type="coiled-coil region" evidence="7">
    <location>
        <begin position="62"/>
        <end position="89"/>
    </location>
</feature>
<keyword evidence="4 6" id="KW-0807">Transducer</keyword>
<reference evidence="11 12" key="1">
    <citation type="submission" date="2014-02" db="EMBL/GenBank/DDBJ databases">
        <title>Draft genome sequence of Lysinibacillus odysseyi NBRC 100172.</title>
        <authorList>
            <person name="Zhang F."/>
            <person name="Wang G."/>
            <person name="Zhang L."/>
        </authorList>
    </citation>
    <scope>NUCLEOTIDE SEQUENCE [LARGE SCALE GENOMIC DNA]</scope>
    <source>
        <strain evidence="11 12">NBRC 100172</strain>
    </source>
</reference>
<dbReference type="AlphaFoldDB" id="A0A0A3III3"/>
<dbReference type="Gene3D" id="1.10.287.950">
    <property type="entry name" value="Methyl-accepting chemotaxis protein"/>
    <property type="match status" value="1"/>
</dbReference>
<dbReference type="Pfam" id="PF00672">
    <property type="entry name" value="HAMP"/>
    <property type="match status" value="1"/>
</dbReference>
<evidence type="ECO:0000256" key="1">
    <source>
        <dbReference type="ARBA" id="ARBA00004236"/>
    </source>
</evidence>
<dbReference type="GO" id="GO:0005886">
    <property type="term" value="C:plasma membrane"/>
    <property type="evidence" value="ECO:0007669"/>
    <property type="project" value="UniProtKB-SubCell"/>
</dbReference>
<feature type="transmembrane region" description="Helical" evidence="8">
    <location>
        <begin position="178"/>
        <end position="200"/>
    </location>
</feature>
<keyword evidence="3 8" id="KW-0472">Membrane</keyword>
<dbReference type="SMART" id="SM00283">
    <property type="entry name" value="MA"/>
    <property type="match status" value="1"/>
</dbReference>
<evidence type="ECO:0000256" key="5">
    <source>
        <dbReference type="ARBA" id="ARBA00029447"/>
    </source>
</evidence>
<keyword evidence="2" id="KW-1003">Cell membrane</keyword>
<organism evidence="11 12">
    <name type="scientific">Lysinibacillus odysseyi 34hs-1 = NBRC 100172</name>
    <dbReference type="NCBI Taxonomy" id="1220589"/>
    <lineage>
        <taxon>Bacteria</taxon>
        <taxon>Bacillati</taxon>
        <taxon>Bacillota</taxon>
        <taxon>Bacilli</taxon>
        <taxon>Bacillales</taxon>
        <taxon>Bacillaceae</taxon>
        <taxon>Lysinibacillus</taxon>
    </lineage>
</organism>
<dbReference type="InterPro" id="IPR003660">
    <property type="entry name" value="HAMP_dom"/>
</dbReference>
<dbReference type="STRING" id="1220589.CD32_15530"/>
<evidence type="ECO:0000256" key="7">
    <source>
        <dbReference type="SAM" id="Coils"/>
    </source>
</evidence>
<keyword evidence="8" id="KW-1133">Transmembrane helix</keyword>
<keyword evidence="7" id="KW-0175">Coiled coil</keyword>
<dbReference type="eggNOG" id="COG0840">
    <property type="taxonomic scope" value="Bacteria"/>
</dbReference>
<evidence type="ECO:0000256" key="6">
    <source>
        <dbReference type="PROSITE-ProRule" id="PRU00284"/>
    </source>
</evidence>
<sequence>MKKIKSIRVKILAGVIIPIILASVVFGSILTYITTTLIQDHVVPQYEKSLGLMLEKYSSLVDEDLVEEAKEDKEEYEKLKQITDEFQQEYDLENAYIMSKVDGEEVILVLGGADDYLTPLAFTAEQAKALTTEDMITTEIYEDDYGNHLSTFLQIPGTDSVLGLDADADFILDLKGKLMLLVIAVLAGALLIGIVIAVVVSRNINTPLNRLLKHTEKIAQGDLTEEFTVNSEDEIGKLSMSFRNMQVQLKETLTHVSTTSEHVQQGATNLSESLELLTVTSSQVTDKITEIAASTEFISSGANQNYSAVVNISNQINEISTATNHVSEKAYEATQAASVGNEAIQQSVQGIRTIDESARASLAITEKMNNKSMEVSEITKIISNIADQINLLALNAAIEAARAGEYGKGFAVVADEIRSLAEQSSHSASNISKLITEMRVDSDESLGAISNVVEKIEGESDTIYSAGETFTQIVGLIENMNDEIQSITATVEEIAAGSSEVMHTTSMTVNRLQDSSEHAQGIVASVEEQTASTEEMFSIATQLNDMANTLNEQMAKFKL</sequence>
<dbReference type="PROSITE" id="PS50885">
    <property type="entry name" value="HAMP"/>
    <property type="match status" value="1"/>
</dbReference>
<keyword evidence="12" id="KW-1185">Reference proteome</keyword>
<dbReference type="Gene3D" id="1.10.8.500">
    <property type="entry name" value="HAMP domain in histidine kinase"/>
    <property type="match status" value="1"/>
</dbReference>
<feature type="domain" description="HAMP" evidence="10">
    <location>
        <begin position="202"/>
        <end position="254"/>
    </location>
</feature>